<keyword evidence="3" id="KW-1185">Reference proteome</keyword>
<feature type="signal peptide" evidence="1">
    <location>
        <begin position="1"/>
        <end position="26"/>
    </location>
</feature>
<gene>
    <name evidence="2" type="ORF">FD30_GL001467</name>
</gene>
<dbReference type="STRING" id="1423773.FD30_GL001467"/>
<dbReference type="AlphaFoldDB" id="A0A0R1KBD2"/>
<evidence type="ECO:0000313" key="3">
    <source>
        <dbReference type="Proteomes" id="UP000051162"/>
    </source>
</evidence>
<evidence type="ECO:0000256" key="1">
    <source>
        <dbReference type="SAM" id="SignalP"/>
    </source>
</evidence>
<protein>
    <recommendedName>
        <fullName evidence="4">Extracellular protein</fullName>
    </recommendedName>
</protein>
<feature type="chain" id="PRO_5006406538" description="Extracellular protein" evidence="1">
    <location>
        <begin position="27"/>
        <end position="163"/>
    </location>
</feature>
<comment type="caution">
    <text evidence="2">The sequence shown here is derived from an EMBL/GenBank/DDBJ whole genome shotgun (WGS) entry which is preliminary data.</text>
</comment>
<organism evidence="2 3">
    <name type="scientific">Levilactobacillus namurensis DSM 19117</name>
    <dbReference type="NCBI Taxonomy" id="1423773"/>
    <lineage>
        <taxon>Bacteria</taxon>
        <taxon>Bacillati</taxon>
        <taxon>Bacillota</taxon>
        <taxon>Bacilli</taxon>
        <taxon>Lactobacillales</taxon>
        <taxon>Lactobacillaceae</taxon>
        <taxon>Levilactobacillus</taxon>
    </lineage>
</organism>
<dbReference type="EMBL" id="AZDT01000021">
    <property type="protein sequence ID" value="KRK76295.1"/>
    <property type="molecule type" value="Genomic_DNA"/>
</dbReference>
<dbReference type="OrthoDB" id="2326224at2"/>
<dbReference type="GeneID" id="84781954"/>
<dbReference type="PATRIC" id="fig|1423773.3.peg.1504"/>
<reference evidence="2 3" key="1">
    <citation type="journal article" date="2015" name="Genome Announc.">
        <title>Expanding the biotechnology potential of lactobacilli through comparative genomics of 213 strains and associated genera.</title>
        <authorList>
            <person name="Sun Z."/>
            <person name="Harris H.M."/>
            <person name="McCann A."/>
            <person name="Guo C."/>
            <person name="Argimon S."/>
            <person name="Zhang W."/>
            <person name="Yang X."/>
            <person name="Jeffery I.B."/>
            <person name="Cooney J.C."/>
            <person name="Kagawa T.F."/>
            <person name="Liu W."/>
            <person name="Song Y."/>
            <person name="Salvetti E."/>
            <person name="Wrobel A."/>
            <person name="Rasinkangas P."/>
            <person name="Parkhill J."/>
            <person name="Rea M.C."/>
            <person name="O'Sullivan O."/>
            <person name="Ritari J."/>
            <person name="Douillard F.P."/>
            <person name="Paul Ross R."/>
            <person name="Yang R."/>
            <person name="Briner A.E."/>
            <person name="Felis G.E."/>
            <person name="de Vos W.M."/>
            <person name="Barrangou R."/>
            <person name="Klaenhammer T.R."/>
            <person name="Caufield P.W."/>
            <person name="Cui Y."/>
            <person name="Zhang H."/>
            <person name="O'Toole P.W."/>
        </authorList>
    </citation>
    <scope>NUCLEOTIDE SEQUENCE [LARGE SCALE GENOMIC DNA]</scope>
    <source>
        <strain evidence="2 3">DSM 19117</strain>
    </source>
</reference>
<name>A0A0R1KBD2_9LACO</name>
<evidence type="ECO:0000313" key="2">
    <source>
        <dbReference type="EMBL" id="KRK76295.1"/>
    </source>
</evidence>
<accession>A0A0R1KBD2</accession>
<evidence type="ECO:0008006" key="4">
    <source>
        <dbReference type="Google" id="ProtNLM"/>
    </source>
</evidence>
<sequence>MTGKAGMIAVASMLLMMSLGGTSAQAATQTRQVTTIPKVLRGTWYHYYGSNTDGLRKTVMTKHHYRSYRDGHQMRNLSHVAVVQTRATGKWRTYTVIDRRDPQNNYQESHFALHRMKVRGKLQWVLVQPQPLKSLKPVVLTRFNPGTQKMTLPTTTYRFLLNN</sequence>
<dbReference type="RefSeq" id="WP_056944036.1">
    <property type="nucleotide sequence ID" value="NZ_AZDT01000021.1"/>
</dbReference>
<dbReference type="Proteomes" id="UP000051162">
    <property type="component" value="Unassembled WGS sequence"/>
</dbReference>
<proteinExistence type="predicted"/>
<keyword evidence="1" id="KW-0732">Signal</keyword>